<dbReference type="EMBL" id="SDIL01000044">
    <property type="protein sequence ID" value="RXK38669.1"/>
    <property type="molecule type" value="Genomic_DNA"/>
</dbReference>
<accession>A0A4Q1BLJ1</accession>
<feature type="region of interest" description="Disordered" evidence="1">
    <location>
        <begin position="103"/>
        <end position="245"/>
    </location>
</feature>
<protein>
    <submittedName>
        <fullName evidence="2">Uncharacterized protein</fullName>
    </submittedName>
</protein>
<evidence type="ECO:0000313" key="3">
    <source>
        <dbReference type="Proteomes" id="UP000289152"/>
    </source>
</evidence>
<reference evidence="2 3" key="1">
    <citation type="submission" date="2016-06" db="EMBL/GenBank/DDBJ databases">
        <title>Evolution of pathogenesis and genome organization in the Tremellales.</title>
        <authorList>
            <person name="Cuomo C."/>
            <person name="Litvintseva A."/>
            <person name="Heitman J."/>
            <person name="Chen Y."/>
            <person name="Sun S."/>
            <person name="Springer D."/>
            <person name="Dromer F."/>
            <person name="Young S."/>
            <person name="Zeng Q."/>
            <person name="Chapman S."/>
            <person name="Gujja S."/>
            <person name="Saif S."/>
            <person name="Birren B."/>
        </authorList>
    </citation>
    <scope>NUCLEOTIDE SEQUENCE [LARGE SCALE GENOMIC DNA]</scope>
    <source>
        <strain evidence="2 3">ATCC 28783</strain>
    </source>
</reference>
<evidence type="ECO:0000313" key="2">
    <source>
        <dbReference type="EMBL" id="RXK38669.1"/>
    </source>
</evidence>
<dbReference type="VEuPathDB" id="FungiDB:TREMEDRAFT_66314"/>
<sequence>MIKRYHPPIPTYVQDETIIDQFGKKKTLDRFMDLVKSGNKYFSGLDPNPGEKLQSRSNTGFFKYHKDDPDRTFESAGLPHFFRTHRAKLQTLWEPLPYFGQQLTKGVGKGRGKGSRKKSETETSPSPFNVHPEGEDEESKCISTGERKMRERESGMIIEKEEDSFGSGSGSEVGKLVDTTTTPTLSSLTPAPAPLTLSSVSPAPITPGLKRSRPIPESGSDLDSPHRKKNPPTRTLTPEFDSGDVDVQGGMIDVDREPDLDTGQGGMINLDQVHPGESRMIDVDKVHQVDSGQGELTKVDRLNSRDISNKDESRPVERTRTMTRLSTEIHSWLKTKETWISIINRSELNPDLRKTLVSAYPNFVSYISSTSTSTSTTKPFHQDIINTWLTWLTLNDPDSVCIMKTFGFSKYDFGISTGVKDQRSVLNDVFKENTPMLSRADRIVVAGGPYDDWTYIVGCIDLRDSKVCVWDMNPSEESKRSPSSHHCDTMLSLGRAIDETRPWKSETIRSDERGDGLEACMIAQVFADSGVVLGIQRILEKRYEKVDTVEVLLSKMIKNKLHFGKETTQTNKQMTDG</sequence>
<evidence type="ECO:0000256" key="1">
    <source>
        <dbReference type="SAM" id="MobiDB-lite"/>
    </source>
</evidence>
<organism evidence="2 3">
    <name type="scientific">Tremella mesenterica</name>
    <name type="common">Jelly fungus</name>
    <dbReference type="NCBI Taxonomy" id="5217"/>
    <lineage>
        <taxon>Eukaryota</taxon>
        <taxon>Fungi</taxon>
        <taxon>Dikarya</taxon>
        <taxon>Basidiomycota</taxon>
        <taxon>Agaricomycotina</taxon>
        <taxon>Tremellomycetes</taxon>
        <taxon>Tremellales</taxon>
        <taxon>Tremellaceae</taxon>
        <taxon>Tremella</taxon>
    </lineage>
</organism>
<feature type="compositionally biased region" description="Basic and acidic residues" evidence="1">
    <location>
        <begin position="145"/>
        <end position="154"/>
    </location>
</feature>
<comment type="caution">
    <text evidence="2">The sequence shown here is derived from an EMBL/GenBank/DDBJ whole genome shotgun (WGS) entry which is preliminary data.</text>
</comment>
<gene>
    <name evidence="2" type="ORF">M231_04076</name>
</gene>
<proteinExistence type="predicted"/>
<keyword evidence="3" id="KW-1185">Reference proteome</keyword>
<name>A0A4Q1BLJ1_TREME</name>
<dbReference type="AlphaFoldDB" id="A0A4Q1BLJ1"/>
<dbReference type="Proteomes" id="UP000289152">
    <property type="component" value="Unassembled WGS sequence"/>
</dbReference>
<dbReference type="InParanoid" id="A0A4Q1BLJ1"/>
<feature type="compositionally biased region" description="Low complexity" evidence="1">
    <location>
        <begin position="170"/>
        <end position="199"/>
    </location>
</feature>